<gene>
    <name evidence="8" type="ORF">CA3LBN_003196</name>
</gene>
<evidence type="ECO:0000256" key="4">
    <source>
        <dbReference type="ARBA" id="ARBA00022989"/>
    </source>
</evidence>
<evidence type="ECO:0000256" key="3">
    <source>
        <dbReference type="ARBA" id="ARBA00022692"/>
    </source>
</evidence>
<evidence type="ECO:0000313" key="9">
    <source>
        <dbReference type="Proteomes" id="UP000825434"/>
    </source>
</evidence>
<protein>
    <recommendedName>
        <fullName evidence="7">Phosphatidic acid phosphatase type 2/haloperoxidase domain-containing protein</fullName>
    </recommendedName>
</protein>
<evidence type="ECO:0000256" key="2">
    <source>
        <dbReference type="ARBA" id="ARBA00008816"/>
    </source>
</evidence>
<evidence type="ECO:0000256" key="1">
    <source>
        <dbReference type="ARBA" id="ARBA00004141"/>
    </source>
</evidence>
<dbReference type="Pfam" id="PF01569">
    <property type="entry name" value="PAP2"/>
    <property type="match status" value="1"/>
</dbReference>
<keyword evidence="3 6" id="KW-0812">Transmembrane</keyword>
<reference evidence="8 9" key="1">
    <citation type="submission" date="2021-06" db="EMBL/GenBank/DDBJ databases">
        <title>Candida outbreak in Lebanon.</title>
        <authorList>
            <person name="Finianos M."/>
        </authorList>
    </citation>
    <scope>NUCLEOTIDE SEQUENCE [LARGE SCALE GENOMIC DNA]</scope>
    <source>
        <strain evidence="8">CA3LBN</strain>
    </source>
</reference>
<evidence type="ECO:0000256" key="6">
    <source>
        <dbReference type="SAM" id="Phobius"/>
    </source>
</evidence>
<keyword evidence="9" id="KW-1185">Reference proteome</keyword>
<comment type="similarity">
    <text evidence="2">Belongs to the PA-phosphatase related phosphoesterase family.</text>
</comment>
<organism evidence="8 9">
    <name type="scientific">Candidozyma haemuli</name>
    <dbReference type="NCBI Taxonomy" id="45357"/>
    <lineage>
        <taxon>Eukaryota</taxon>
        <taxon>Fungi</taxon>
        <taxon>Dikarya</taxon>
        <taxon>Ascomycota</taxon>
        <taxon>Saccharomycotina</taxon>
        <taxon>Pichiomycetes</taxon>
        <taxon>Metschnikowiaceae</taxon>
        <taxon>Candidozyma</taxon>
    </lineage>
</organism>
<dbReference type="Proteomes" id="UP000825434">
    <property type="component" value="Chromosome 3"/>
</dbReference>
<dbReference type="Gene3D" id="1.20.144.10">
    <property type="entry name" value="Phosphatidic acid phosphatase type 2/haloperoxidase"/>
    <property type="match status" value="1"/>
</dbReference>
<feature type="transmembrane region" description="Helical" evidence="6">
    <location>
        <begin position="216"/>
        <end position="239"/>
    </location>
</feature>
<feature type="transmembrane region" description="Helical" evidence="6">
    <location>
        <begin position="190"/>
        <end position="210"/>
    </location>
</feature>
<dbReference type="InterPro" id="IPR043216">
    <property type="entry name" value="PAP-like"/>
</dbReference>
<feature type="transmembrane region" description="Helical" evidence="6">
    <location>
        <begin position="65"/>
        <end position="83"/>
    </location>
</feature>
<dbReference type="InterPro" id="IPR036938">
    <property type="entry name" value="PAP2/HPO_sf"/>
</dbReference>
<feature type="domain" description="Phosphatidic acid phosphatase type 2/haloperoxidase" evidence="7">
    <location>
        <begin position="96"/>
        <end position="238"/>
    </location>
</feature>
<dbReference type="InterPro" id="IPR000326">
    <property type="entry name" value="PAP2/HPO"/>
</dbReference>
<dbReference type="SMART" id="SM00014">
    <property type="entry name" value="acidPPc"/>
    <property type="match status" value="1"/>
</dbReference>
<dbReference type="PANTHER" id="PTHR10165:SF35">
    <property type="entry name" value="RE23632P"/>
    <property type="match status" value="1"/>
</dbReference>
<dbReference type="PANTHER" id="PTHR10165">
    <property type="entry name" value="LIPID PHOSPHATE PHOSPHATASE"/>
    <property type="match status" value="1"/>
</dbReference>
<evidence type="ECO:0000256" key="5">
    <source>
        <dbReference type="ARBA" id="ARBA00023136"/>
    </source>
</evidence>
<evidence type="ECO:0000259" key="7">
    <source>
        <dbReference type="SMART" id="SM00014"/>
    </source>
</evidence>
<dbReference type="EMBL" id="CP076663">
    <property type="protein sequence ID" value="QWU88888.1"/>
    <property type="molecule type" value="Genomic_DNA"/>
</dbReference>
<name>A0ABX8IBY5_9ASCO</name>
<keyword evidence="5 6" id="KW-0472">Membrane</keyword>
<proteinExistence type="inferred from homology"/>
<accession>A0ABX8IBY5</accession>
<keyword evidence="4 6" id="KW-1133">Transmembrane helix</keyword>
<evidence type="ECO:0000313" key="8">
    <source>
        <dbReference type="EMBL" id="QWU88888.1"/>
    </source>
</evidence>
<dbReference type="SUPFAM" id="SSF48317">
    <property type="entry name" value="Acid phosphatase/Vanadium-dependent haloperoxidase"/>
    <property type="match status" value="1"/>
</dbReference>
<sequence length="242" mass="27231">MRTPQEDTTSKMGRFHPDWLTVGVLLAVFFLWLEPAEPFYRQFLLSDSRLQHPFAEQERVTDNQLYFLSAAVPTLIIGLAQLVSKNESQTPKYHLLGLWVSLTVNACVTDLLKNWIGNPRPDFLDRCSPVEGTVTDAFVMVNVCTSPRGPSSIVDGMKSTPSGHSSIAFSGLLYLSIWAWSWARAQKKEIRYASFLVIAAPTILATYIALSRVQDYRHHFFDVFLGSSLGIVAAVLSWIKYQ</sequence>
<feature type="transmembrane region" description="Helical" evidence="6">
    <location>
        <begin position="166"/>
        <end position="183"/>
    </location>
</feature>
<comment type="subcellular location">
    <subcellularLocation>
        <location evidence="1">Membrane</location>
        <topology evidence="1">Multi-pass membrane protein</topology>
    </subcellularLocation>
</comment>
<dbReference type="CDD" id="cd03390">
    <property type="entry name" value="PAP2_containing_1_like"/>
    <property type="match status" value="1"/>
</dbReference>